<comment type="similarity">
    <text evidence="1 2">Belongs to the serpin family.</text>
</comment>
<dbReference type="Gene3D" id="3.30.497.10">
    <property type="entry name" value="Antithrombin, subunit I, domain 2"/>
    <property type="match status" value="1"/>
</dbReference>
<keyword evidence="5" id="KW-1185">Reference proteome</keyword>
<dbReference type="PANTHER" id="PTHR11461">
    <property type="entry name" value="SERINE PROTEASE INHIBITOR, SERPIN"/>
    <property type="match status" value="1"/>
</dbReference>
<dbReference type="Gene3D" id="2.30.39.10">
    <property type="entry name" value="Alpha-1-antitrypsin, domain 1"/>
    <property type="match status" value="1"/>
</dbReference>
<proteinExistence type="inferred from homology"/>
<organism evidence="4 5">
    <name type="scientific">Solanum verrucosum</name>
    <dbReference type="NCBI Taxonomy" id="315347"/>
    <lineage>
        <taxon>Eukaryota</taxon>
        <taxon>Viridiplantae</taxon>
        <taxon>Streptophyta</taxon>
        <taxon>Embryophyta</taxon>
        <taxon>Tracheophyta</taxon>
        <taxon>Spermatophyta</taxon>
        <taxon>Magnoliopsida</taxon>
        <taxon>eudicotyledons</taxon>
        <taxon>Gunneridae</taxon>
        <taxon>Pentapetalae</taxon>
        <taxon>asterids</taxon>
        <taxon>lamiids</taxon>
        <taxon>Solanales</taxon>
        <taxon>Solanaceae</taxon>
        <taxon>Solanoideae</taxon>
        <taxon>Solaneae</taxon>
        <taxon>Solanum</taxon>
    </lineage>
</organism>
<dbReference type="SUPFAM" id="SSF56574">
    <property type="entry name" value="Serpins"/>
    <property type="match status" value="1"/>
</dbReference>
<evidence type="ECO:0000313" key="4">
    <source>
        <dbReference type="EMBL" id="WMV27511.1"/>
    </source>
</evidence>
<dbReference type="InterPro" id="IPR042185">
    <property type="entry name" value="Serpin_sf_2"/>
</dbReference>
<dbReference type="CDD" id="cd02043">
    <property type="entry name" value="serpinP_plants"/>
    <property type="match status" value="1"/>
</dbReference>
<dbReference type="InterPro" id="IPR042178">
    <property type="entry name" value="Serpin_sf_1"/>
</dbReference>
<dbReference type="InterPro" id="IPR023795">
    <property type="entry name" value="Serpin_CS"/>
</dbReference>
<dbReference type="SMART" id="SM00093">
    <property type="entry name" value="SERPIN"/>
    <property type="match status" value="1"/>
</dbReference>
<dbReference type="AlphaFoldDB" id="A0AAF0QQI2"/>
<name>A0AAF0QQI2_SOLVR</name>
<dbReference type="PANTHER" id="PTHR11461:SF327">
    <property type="entry name" value="SERPIN-ZX-LIKE"/>
    <property type="match status" value="1"/>
</dbReference>
<sequence>MGVHLIDKSTPSSLQANMDLQESITNQTDVSFMLVKHIFSKEVNGDTNLVLSPLSIQIALGLIAAGSNGPTQDQLLCFLKSKSINELNSLYSYLVDTVFVDGSPNGGPCLSIANGVWIDQSLPFKHSFKHVVDNVYKAASEYVDFQNKPAEAANQVNQWAKMKTNDLIKEILPPDAVDEMTRLIFANALYFKGEWNEKFYAFETKDHEFHLLNEGTVRAPFMTSQKEQYITAFDGFKMLRLPYKQGTDTRRFCMYFILPDARDGLPALLDKISSEPGFLNRHFPYEKVKARKFLIPKFKITFGFEATKVLWGLGLKSPFYPGGLTEMVDSHISKKLFVSDVYHKSFIEVNEEGTEAAAVTAVIVMLQQSQCVSIEKEIDFVADHPFLFLVRDESTGVMLFLGSVMNPLAG</sequence>
<dbReference type="GO" id="GO:0004867">
    <property type="term" value="F:serine-type endopeptidase inhibitor activity"/>
    <property type="evidence" value="ECO:0007669"/>
    <property type="project" value="InterPro"/>
</dbReference>
<dbReference type="GO" id="GO:0005615">
    <property type="term" value="C:extracellular space"/>
    <property type="evidence" value="ECO:0007669"/>
    <property type="project" value="InterPro"/>
</dbReference>
<evidence type="ECO:0000313" key="5">
    <source>
        <dbReference type="Proteomes" id="UP001234989"/>
    </source>
</evidence>
<evidence type="ECO:0000259" key="3">
    <source>
        <dbReference type="SMART" id="SM00093"/>
    </source>
</evidence>
<dbReference type="Proteomes" id="UP001234989">
    <property type="component" value="Chromosome 4"/>
</dbReference>
<gene>
    <name evidence="4" type="ORF">MTR67_020896</name>
</gene>
<reference evidence="4" key="1">
    <citation type="submission" date="2023-08" db="EMBL/GenBank/DDBJ databases">
        <title>A de novo genome assembly of Solanum verrucosum Schlechtendal, a Mexican diploid species geographically isolated from the other diploid A-genome species in potato relatives.</title>
        <authorList>
            <person name="Hosaka K."/>
        </authorList>
    </citation>
    <scope>NUCLEOTIDE SEQUENCE</scope>
    <source>
        <tissue evidence="4">Young leaves</tissue>
    </source>
</reference>
<dbReference type="InterPro" id="IPR023796">
    <property type="entry name" value="Serpin_dom"/>
</dbReference>
<dbReference type="InterPro" id="IPR036186">
    <property type="entry name" value="Serpin_sf"/>
</dbReference>
<evidence type="ECO:0000256" key="1">
    <source>
        <dbReference type="ARBA" id="ARBA00009500"/>
    </source>
</evidence>
<dbReference type="InterPro" id="IPR000215">
    <property type="entry name" value="Serpin_fam"/>
</dbReference>
<protein>
    <recommendedName>
        <fullName evidence="3">Serpin domain-containing protein</fullName>
    </recommendedName>
</protein>
<dbReference type="Pfam" id="PF00079">
    <property type="entry name" value="Serpin"/>
    <property type="match status" value="1"/>
</dbReference>
<accession>A0AAF0QQI2</accession>
<dbReference type="PROSITE" id="PS00284">
    <property type="entry name" value="SERPIN"/>
    <property type="match status" value="1"/>
</dbReference>
<evidence type="ECO:0000256" key="2">
    <source>
        <dbReference type="RuleBase" id="RU000411"/>
    </source>
</evidence>
<dbReference type="EMBL" id="CP133615">
    <property type="protein sequence ID" value="WMV27511.1"/>
    <property type="molecule type" value="Genomic_DNA"/>
</dbReference>
<feature type="domain" description="Serpin" evidence="3">
    <location>
        <begin position="32"/>
        <end position="407"/>
    </location>
</feature>